<dbReference type="InterPro" id="IPR036910">
    <property type="entry name" value="HMG_box_dom_sf"/>
</dbReference>
<feature type="domain" description="HMG box" evidence="11">
    <location>
        <begin position="150"/>
        <end position="218"/>
    </location>
</feature>
<keyword evidence="5 9" id="KW-0238">DNA-binding</keyword>
<keyword evidence="3" id="KW-0879">Wnt signaling pathway</keyword>
<dbReference type="Gene3D" id="1.10.30.10">
    <property type="entry name" value="High mobility group box domain"/>
    <property type="match status" value="1"/>
</dbReference>
<reference evidence="13" key="1">
    <citation type="journal article" date="2004" name="Nature">
        <title>Genome duplication in the teleost fish Tetraodon nigroviridis reveals the early vertebrate proto-karyotype.</title>
        <authorList>
            <person name="Jaillon O."/>
            <person name="Aury J.-M."/>
            <person name="Brunet F."/>
            <person name="Petit J.-L."/>
            <person name="Stange-Thomann N."/>
            <person name="Mauceli E."/>
            <person name="Bouneau L."/>
            <person name="Fischer C."/>
            <person name="Ozouf-Costaz C."/>
            <person name="Bernot A."/>
            <person name="Nicaud S."/>
            <person name="Jaffe D."/>
            <person name="Fisher S."/>
            <person name="Lutfalla G."/>
            <person name="Dossat C."/>
            <person name="Segurens B."/>
            <person name="Dasilva C."/>
            <person name="Salanoubat M."/>
            <person name="Levy M."/>
            <person name="Boudet N."/>
            <person name="Castellano S."/>
            <person name="Anthouard V."/>
            <person name="Jubin C."/>
            <person name="Castelli V."/>
            <person name="Katinka M."/>
            <person name="Vacherie B."/>
            <person name="Biemont C."/>
            <person name="Skalli Z."/>
            <person name="Cattolico L."/>
            <person name="Poulain J."/>
            <person name="De Berardinis V."/>
            <person name="Cruaud C."/>
            <person name="Duprat S."/>
            <person name="Brottier P."/>
            <person name="Coutanceau J.-P."/>
            <person name="Gouzy J."/>
            <person name="Parra G."/>
            <person name="Lardier G."/>
            <person name="Chapple C."/>
            <person name="McKernan K.J."/>
            <person name="McEwan P."/>
            <person name="Bosak S."/>
            <person name="Kellis M."/>
            <person name="Volff J.-N."/>
            <person name="Guigo R."/>
            <person name="Zody M.C."/>
            <person name="Mesirov J."/>
            <person name="Lindblad-Toh K."/>
            <person name="Birren B."/>
            <person name="Nusbaum C."/>
            <person name="Kahn D."/>
            <person name="Robinson-Rechavi M."/>
            <person name="Laudet V."/>
            <person name="Schachter V."/>
            <person name="Quetier F."/>
            <person name="Saurin W."/>
            <person name="Scarpelli C."/>
            <person name="Wincker P."/>
            <person name="Lander E.S."/>
            <person name="Weissenbach J."/>
            <person name="Roest Crollius H."/>
        </authorList>
    </citation>
    <scope>NUCLEOTIDE SEQUENCE [LARGE SCALE GENOMIC DNA]</scope>
</reference>
<dbReference type="STRING" id="99883.ENSTNIP00000006528"/>
<name>H3CE54_TETNG</name>
<evidence type="ECO:0000313" key="13">
    <source>
        <dbReference type="Proteomes" id="UP000007303"/>
    </source>
</evidence>
<dbReference type="Pfam" id="PF00505">
    <property type="entry name" value="HMG_box"/>
    <property type="match status" value="1"/>
</dbReference>
<evidence type="ECO:0000256" key="3">
    <source>
        <dbReference type="ARBA" id="ARBA00022687"/>
    </source>
</evidence>
<dbReference type="InParanoid" id="H3CE54"/>
<dbReference type="SUPFAM" id="SSF47095">
    <property type="entry name" value="HMG-box"/>
    <property type="match status" value="1"/>
</dbReference>
<evidence type="ECO:0000256" key="10">
    <source>
        <dbReference type="SAM" id="MobiDB-lite"/>
    </source>
</evidence>
<evidence type="ECO:0000256" key="2">
    <source>
        <dbReference type="ARBA" id="ARBA00006569"/>
    </source>
</evidence>
<feature type="compositionally biased region" description="Basic and acidic residues" evidence="10">
    <location>
        <begin position="1"/>
        <end position="20"/>
    </location>
</feature>
<dbReference type="InterPro" id="IPR009071">
    <property type="entry name" value="HMG_box_dom"/>
</dbReference>
<proteinExistence type="inferred from homology"/>
<feature type="region of interest" description="Disordered" evidence="10">
    <location>
        <begin position="1"/>
        <end position="49"/>
    </location>
</feature>
<dbReference type="PROSITE" id="PS50118">
    <property type="entry name" value="HMG_BOX_2"/>
    <property type="match status" value="1"/>
</dbReference>
<keyword evidence="7" id="KW-0804">Transcription</keyword>
<dbReference type="Ensembl" id="ENSTNIT00000006678.1">
    <property type="protein sequence ID" value="ENSTNIP00000006528.1"/>
    <property type="gene ID" value="ENSTNIG00000003920.1"/>
</dbReference>
<evidence type="ECO:0000259" key="11">
    <source>
        <dbReference type="PROSITE" id="PS50118"/>
    </source>
</evidence>
<dbReference type="GO" id="GO:0060070">
    <property type="term" value="P:canonical Wnt signaling pathway"/>
    <property type="evidence" value="ECO:0007669"/>
    <property type="project" value="TreeGrafter"/>
</dbReference>
<reference evidence="12" key="2">
    <citation type="submission" date="2025-08" db="UniProtKB">
        <authorList>
            <consortium name="Ensembl"/>
        </authorList>
    </citation>
    <scope>IDENTIFICATION</scope>
</reference>
<sequence>MEAPAEPRRPAAAAARKEPPEQGAAEPGPQSPHQSSSHPGQEEDGAETDFDVDTDVIEVIEIKQECQSPGPVSGHAGTFHHKQTGDAPVETLPANQDQMVHLVGLLNGEKVYKLPAGGSTCTFDVPHLKSSQPRKRNKVQEQVEENRPYIKKPLNAFMVFMREHRPFIDEEVKRKGNGVVNMHLAQTWKMMTKEQQAIYYQEAERQRQLHKQLYPEWSNGDNYGRKLYQEERRRVSTKSRGPRGTERSLEPQWTRPARASAAHQETRCLLPQKDEASLVKLSGNQEHILSFVGLLNGEKVYKLASGTSSSSPCLRLEPSQPRQIKEVPRVTQPRAPRRRRCRPGAGGPAWTPPSSVAASPPRT</sequence>
<comment type="similarity">
    <text evidence="2">Belongs to the TCF/LEF family.</text>
</comment>
<dbReference type="GO" id="GO:0000981">
    <property type="term" value="F:DNA-binding transcription factor activity, RNA polymerase II-specific"/>
    <property type="evidence" value="ECO:0007669"/>
    <property type="project" value="TreeGrafter"/>
</dbReference>
<dbReference type="SMART" id="SM00398">
    <property type="entry name" value="HMG"/>
    <property type="match status" value="1"/>
</dbReference>
<evidence type="ECO:0000256" key="4">
    <source>
        <dbReference type="ARBA" id="ARBA00023015"/>
    </source>
</evidence>
<evidence type="ECO:0000256" key="6">
    <source>
        <dbReference type="ARBA" id="ARBA00023159"/>
    </source>
</evidence>
<dbReference type="GeneTree" id="ENSGT00940000155535"/>
<dbReference type="HOGENOM" id="CLU_762829_0_0_1"/>
<dbReference type="AlphaFoldDB" id="H3CE54"/>
<keyword evidence="8 9" id="KW-0539">Nucleus</keyword>
<dbReference type="Proteomes" id="UP000007303">
    <property type="component" value="Unassembled WGS sequence"/>
</dbReference>
<accession>H3CE54</accession>
<reference evidence="12" key="3">
    <citation type="submission" date="2025-09" db="UniProtKB">
        <authorList>
            <consortium name="Ensembl"/>
        </authorList>
    </citation>
    <scope>IDENTIFICATION</scope>
</reference>
<feature type="region of interest" description="Disordered" evidence="10">
    <location>
        <begin position="306"/>
        <end position="363"/>
    </location>
</feature>
<keyword evidence="13" id="KW-1185">Reference proteome</keyword>
<evidence type="ECO:0000256" key="9">
    <source>
        <dbReference type="PROSITE-ProRule" id="PRU00267"/>
    </source>
</evidence>
<feature type="compositionally biased region" description="Low complexity" evidence="10">
    <location>
        <begin position="21"/>
        <end position="39"/>
    </location>
</feature>
<dbReference type="GO" id="GO:0000785">
    <property type="term" value="C:chromatin"/>
    <property type="evidence" value="ECO:0007669"/>
    <property type="project" value="TreeGrafter"/>
</dbReference>
<dbReference type="PANTHER" id="PTHR10373:SF38">
    <property type="entry name" value="PROTEIN PANGOLIN, ISOFORM J"/>
    <property type="match status" value="1"/>
</dbReference>
<feature type="DNA-binding region" description="HMG box" evidence="9">
    <location>
        <begin position="150"/>
        <end position="218"/>
    </location>
</feature>
<evidence type="ECO:0000313" key="12">
    <source>
        <dbReference type="Ensembl" id="ENSTNIP00000006528.1"/>
    </source>
</evidence>
<keyword evidence="4" id="KW-0805">Transcription regulation</keyword>
<evidence type="ECO:0000256" key="5">
    <source>
        <dbReference type="ARBA" id="ARBA00023125"/>
    </source>
</evidence>
<comment type="subcellular location">
    <subcellularLocation>
        <location evidence="1">Nucleus</location>
    </subcellularLocation>
</comment>
<dbReference type="GO" id="GO:1990907">
    <property type="term" value="C:beta-catenin-TCF complex"/>
    <property type="evidence" value="ECO:0007669"/>
    <property type="project" value="TreeGrafter"/>
</dbReference>
<organism evidence="12 13">
    <name type="scientific">Tetraodon nigroviridis</name>
    <name type="common">Spotted green pufferfish</name>
    <name type="synonym">Chelonodon nigroviridis</name>
    <dbReference type="NCBI Taxonomy" id="99883"/>
    <lineage>
        <taxon>Eukaryota</taxon>
        <taxon>Metazoa</taxon>
        <taxon>Chordata</taxon>
        <taxon>Craniata</taxon>
        <taxon>Vertebrata</taxon>
        <taxon>Euteleostomi</taxon>
        <taxon>Actinopterygii</taxon>
        <taxon>Neopterygii</taxon>
        <taxon>Teleostei</taxon>
        <taxon>Neoteleostei</taxon>
        <taxon>Acanthomorphata</taxon>
        <taxon>Eupercaria</taxon>
        <taxon>Tetraodontiformes</taxon>
        <taxon>Tetradontoidea</taxon>
        <taxon>Tetraodontidae</taxon>
        <taxon>Tetraodon</taxon>
    </lineage>
</organism>
<evidence type="ECO:0000256" key="8">
    <source>
        <dbReference type="ARBA" id="ARBA00023242"/>
    </source>
</evidence>
<dbReference type="PANTHER" id="PTHR10373">
    <property type="entry name" value="TRANSCRIPTION FACTOR 7 FAMILY MEMBER"/>
    <property type="match status" value="1"/>
</dbReference>
<evidence type="ECO:0000256" key="7">
    <source>
        <dbReference type="ARBA" id="ARBA00023163"/>
    </source>
</evidence>
<keyword evidence="6" id="KW-0010">Activator</keyword>
<dbReference type="GO" id="GO:0000978">
    <property type="term" value="F:RNA polymerase II cis-regulatory region sequence-specific DNA binding"/>
    <property type="evidence" value="ECO:0007669"/>
    <property type="project" value="TreeGrafter"/>
</dbReference>
<feature type="region of interest" description="Disordered" evidence="10">
    <location>
        <begin position="228"/>
        <end position="264"/>
    </location>
</feature>
<evidence type="ECO:0000256" key="1">
    <source>
        <dbReference type="ARBA" id="ARBA00004123"/>
    </source>
</evidence>
<protein>
    <recommendedName>
        <fullName evidence="11">HMG box domain-containing protein</fullName>
    </recommendedName>
</protein>
<dbReference type="InterPro" id="IPR024940">
    <property type="entry name" value="TCF/LEF"/>
</dbReference>